<dbReference type="EMBL" id="ODYU01003330">
    <property type="protein sequence ID" value="SOQ41940.1"/>
    <property type="molecule type" value="Genomic_DNA"/>
</dbReference>
<sequence>MDDSNKKRKYVPETADFDEDRTQCSDDNDIFDSKMYSQPLDDQQEDENKNKDSSTYTEKNSLSTISVVDLHGSEYFGKLVSNELLRFDTKKRYEIMQKILQVFHKEK</sequence>
<feature type="region of interest" description="Disordered" evidence="1">
    <location>
        <begin position="1"/>
        <end position="58"/>
    </location>
</feature>
<gene>
    <name evidence="2" type="ORF">SFRICE_013668</name>
</gene>
<reference evidence="2" key="1">
    <citation type="submission" date="2016-07" db="EMBL/GenBank/DDBJ databases">
        <authorList>
            <person name="Bretaudeau A."/>
        </authorList>
    </citation>
    <scope>NUCLEOTIDE SEQUENCE</scope>
    <source>
        <strain evidence="2">Rice</strain>
        <tissue evidence="2">Whole body</tissue>
    </source>
</reference>
<proteinExistence type="predicted"/>
<dbReference type="AlphaFoldDB" id="A0A2H1VM84"/>
<accession>A0A2H1VM84</accession>
<evidence type="ECO:0000313" key="2">
    <source>
        <dbReference type="EMBL" id="SOQ41940.1"/>
    </source>
</evidence>
<evidence type="ECO:0000256" key="1">
    <source>
        <dbReference type="SAM" id="MobiDB-lite"/>
    </source>
</evidence>
<name>A0A2H1VM84_SPOFR</name>
<organism evidence="2">
    <name type="scientific">Spodoptera frugiperda</name>
    <name type="common">Fall armyworm</name>
    <dbReference type="NCBI Taxonomy" id="7108"/>
    <lineage>
        <taxon>Eukaryota</taxon>
        <taxon>Metazoa</taxon>
        <taxon>Ecdysozoa</taxon>
        <taxon>Arthropoda</taxon>
        <taxon>Hexapoda</taxon>
        <taxon>Insecta</taxon>
        <taxon>Pterygota</taxon>
        <taxon>Neoptera</taxon>
        <taxon>Endopterygota</taxon>
        <taxon>Lepidoptera</taxon>
        <taxon>Glossata</taxon>
        <taxon>Ditrysia</taxon>
        <taxon>Noctuoidea</taxon>
        <taxon>Noctuidae</taxon>
        <taxon>Amphipyrinae</taxon>
        <taxon>Spodoptera</taxon>
    </lineage>
</organism>
<protein>
    <submittedName>
        <fullName evidence="2">SFRICE_013668</fullName>
    </submittedName>
</protein>